<feature type="compositionally biased region" description="Basic residues" evidence="1">
    <location>
        <begin position="31"/>
        <end position="40"/>
    </location>
</feature>
<dbReference type="Proteomes" id="UP000031668">
    <property type="component" value="Unassembled WGS sequence"/>
</dbReference>
<name>A0A0C2M9Z5_THEKT</name>
<evidence type="ECO:0000313" key="2">
    <source>
        <dbReference type="EMBL" id="KII61134.1"/>
    </source>
</evidence>
<dbReference type="AlphaFoldDB" id="A0A0C2M9Z5"/>
<reference evidence="2 3" key="1">
    <citation type="journal article" date="2014" name="Genome Biol. Evol.">
        <title>The genome of the myxosporean Thelohanellus kitauei shows adaptations to nutrient acquisition within its fish host.</title>
        <authorList>
            <person name="Yang Y."/>
            <person name="Xiong J."/>
            <person name="Zhou Z."/>
            <person name="Huo F."/>
            <person name="Miao W."/>
            <person name="Ran C."/>
            <person name="Liu Y."/>
            <person name="Zhang J."/>
            <person name="Feng J."/>
            <person name="Wang M."/>
            <person name="Wang M."/>
            <person name="Wang L."/>
            <person name="Yao B."/>
        </authorList>
    </citation>
    <scope>NUCLEOTIDE SEQUENCE [LARGE SCALE GENOMIC DNA]</scope>
    <source>
        <strain evidence="2">Wuqing</strain>
    </source>
</reference>
<dbReference type="EMBL" id="JWZT01005379">
    <property type="protein sequence ID" value="KII61134.1"/>
    <property type="molecule type" value="Genomic_DNA"/>
</dbReference>
<sequence length="99" mass="11385">MAKPNAGLLPQAAPYHLRSFYESAQENRNPPPRRRSKKKHLMRRFHTNDYTLDEVLVERLVLSPSRAASTIKSSSHIKNKDSRRYGNEGIQLKKANVTN</sequence>
<comment type="caution">
    <text evidence="2">The sequence shown here is derived from an EMBL/GenBank/DDBJ whole genome shotgun (WGS) entry which is preliminary data.</text>
</comment>
<feature type="region of interest" description="Disordered" evidence="1">
    <location>
        <begin position="67"/>
        <end position="99"/>
    </location>
</feature>
<proteinExistence type="predicted"/>
<keyword evidence="3" id="KW-1185">Reference proteome</keyword>
<evidence type="ECO:0000256" key="1">
    <source>
        <dbReference type="SAM" id="MobiDB-lite"/>
    </source>
</evidence>
<gene>
    <name evidence="2" type="ORF">RF11_05856</name>
</gene>
<accession>A0A0C2M9Z5</accession>
<feature type="compositionally biased region" description="Polar residues" evidence="1">
    <location>
        <begin position="67"/>
        <end position="76"/>
    </location>
</feature>
<evidence type="ECO:0000313" key="3">
    <source>
        <dbReference type="Proteomes" id="UP000031668"/>
    </source>
</evidence>
<protein>
    <submittedName>
        <fullName evidence="2">Uncharacterized protein</fullName>
    </submittedName>
</protein>
<organism evidence="2 3">
    <name type="scientific">Thelohanellus kitauei</name>
    <name type="common">Myxosporean</name>
    <dbReference type="NCBI Taxonomy" id="669202"/>
    <lineage>
        <taxon>Eukaryota</taxon>
        <taxon>Metazoa</taxon>
        <taxon>Cnidaria</taxon>
        <taxon>Myxozoa</taxon>
        <taxon>Myxosporea</taxon>
        <taxon>Bivalvulida</taxon>
        <taxon>Platysporina</taxon>
        <taxon>Myxobolidae</taxon>
        <taxon>Thelohanellus</taxon>
    </lineage>
</organism>
<feature type="region of interest" description="Disordered" evidence="1">
    <location>
        <begin position="21"/>
        <end position="40"/>
    </location>
</feature>